<keyword evidence="3" id="KW-1185">Reference proteome</keyword>
<sequence length="119" mass="13954">EKGRREKLKNIWARKCCNVKGDGGVSTKKKCIEDGSCNFRGRRPWIVVAERVEKHFIYQTAMMRLSVWVGSFFVYYMQRSGMWRGMLHAVCKRTAHVDKPSSRGTKHSEGQRKRSWRSD</sequence>
<organism evidence="2 3">
    <name type="scientific">Porites lobata</name>
    <dbReference type="NCBI Taxonomy" id="104759"/>
    <lineage>
        <taxon>Eukaryota</taxon>
        <taxon>Metazoa</taxon>
        <taxon>Cnidaria</taxon>
        <taxon>Anthozoa</taxon>
        <taxon>Hexacorallia</taxon>
        <taxon>Scleractinia</taxon>
        <taxon>Fungiina</taxon>
        <taxon>Poritidae</taxon>
        <taxon>Porites</taxon>
    </lineage>
</organism>
<protein>
    <submittedName>
        <fullName evidence="2">Uncharacterized protein</fullName>
    </submittedName>
</protein>
<feature type="non-terminal residue" evidence="2">
    <location>
        <position position="1"/>
    </location>
</feature>
<proteinExistence type="predicted"/>
<evidence type="ECO:0000256" key="1">
    <source>
        <dbReference type="SAM" id="MobiDB-lite"/>
    </source>
</evidence>
<dbReference type="Proteomes" id="UP001159405">
    <property type="component" value="Unassembled WGS sequence"/>
</dbReference>
<evidence type="ECO:0000313" key="2">
    <source>
        <dbReference type="EMBL" id="CAH3188616.1"/>
    </source>
</evidence>
<name>A0ABN8SCS8_9CNID</name>
<reference evidence="2 3" key="1">
    <citation type="submission" date="2022-05" db="EMBL/GenBank/DDBJ databases">
        <authorList>
            <consortium name="Genoscope - CEA"/>
            <person name="William W."/>
        </authorList>
    </citation>
    <scope>NUCLEOTIDE SEQUENCE [LARGE SCALE GENOMIC DNA]</scope>
</reference>
<dbReference type="EMBL" id="CALNXK010000638">
    <property type="protein sequence ID" value="CAH3188616.1"/>
    <property type="molecule type" value="Genomic_DNA"/>
</dbReference>
<evidence type="ECO:0000313" key="3">
    <source>
        <dbReference type="Proteomes" id="UP001159405"/>
    </source>
</evidence>
<feature type="region of interest" description="Disordered" evidence="1">
    <location>
        <begin position="95"/>
        <end position="119"/>
    </location>
</feature>
<accession>A0ABN8SCS8</accession>
<gene>
    <name evidence="2" type="ORF">PLOB_00041053</name>
</gene>
<comment type="caution">
    <text evidence="2">The sequence shown here is derived from an EMBL/GenBank/DDBJ whole genome shotgun (WGS) entry which is preliminary data.</text>
</comment>